<dbReference type="PANTHER" id="PTHR36918">
    <property type="match status" value="1"/>
</dbReference>
<protein>
    <recommendedName>
        <fullName evidence="5">Protein-export protein SecB</fullName>
    </recommendedName>
</protein>
<dbReference type="SUPFAM" id="SSF54611">
    <property type="entry name" value="SecB-like"/>
    <property type="match status" value="1"/>
</dbReference>
<dbReference type="EMBL" id="OZ026884">
    <property type="protein sequence ID" value="CAL1239899.1"/>
    <property type="molecule type" value="Genomic_DNA"/>
</dbReference>
<comment type="subunit">
    <text evidence="5">Homotetramer, a dimer of dimers. One homotetramer interacts with 1 SecA dimer.</text>
</comment>
<sequence length="155" mass="17244">MADESTPPERQFALQKIYIKDVSFETPHSPHIFTVAWDPKVEFNLASNTQPIQEGLFEVTLTVTLTVKIEDKTAYLVEVCQAGIFSLLGFSEQEFGHLLGSYCPNVLFPYAREAVSDLVIRGGFPPMLLAPVNFDALYAQHLQQLQAEAEAATSH</sequence>
<evidence type="ECO:0000313" key="7">
    <source>
        <dbReference type="Proteomes" id="UP001497493"/>
    </source>
</evidence>
<evidence type="ECO:0000256" key="3">
    <source>
        <dbReference type="ARBA" id="ARBA00022927"/>
    </source>
</evidence>
<evidence type="ECO:0000256" key="2">
    <source>
        <dbReference type="ARBA" id="ARBA00022448"/>
    </source>
</evidence>
<organism evidence="6 7">
    <name type="scientific">Candidatus Methylocalor cossyra</name>
    <dbReference type="NCBI Taxonomy" id="3108543"/>
    <lineage>
        <taxon>Bacteria</taxon>
        <taxon>Pseudomonadati</taxon>
        <taxon>Pseudomonadota</taxon>
        <taxon>Gammaproteobacteria</taxon>
        <taxon>Methylococcales</taxon>
        <taxon>Methylococcaceae</taxon>
        <taxon>Candidatus Methylocalor</taxon>
    </lineage>
</organism>
<dbReference type="RefSeq" id="WP_348759424.1">
    <property type="nucleotide sequence ID" value="NZ_OZ026884.1"/>
</dbReference>
<comment type="subcellular location">
    <subcellularLocation>
        <location evidence="5">Cytoplasm</location>
    </subcellularLocation>
</comment>
<reference evidence="6 7" key="1">
    <citation type="submission" date="2024-04" db="EMBL/GenBank/DDBJ databases">
        <authorList>
            <person name="Cremers G."/>
        </authorList>
    </citation>
    <scope>NUCLEOTIDE SEQUENCE [LARGE SCALE GENOMIC DNA]</scope>
    <source>
        <strain evidence="6">MeCH1-AG</strain>
    </source>
</reference>
<dbReference type="InterPro" id="IPR035958">
    <property type="entry name" value="SecB-like_sf"/>
</dbReference>
<evidence type="ECO:0000313" key="6">
    <source>
        <dbReference type="EMBL" id="CAL1239899.1"/>
    </source>
</evidence>
<keyword evidence="7" id="KW-1185">Reference proteome</keyword>
<dbReference type="NCBIfam" id="TIGR00809">
    <property type="entry name" value="secB"/>
    <property type="match status" value="1"/>
</dbReference>
<gene>
    <name evidence="5 6" type="primary">secB</name>
    <name evidence="6" type="ORF">MECH1_V1_1123</name>
</gene>
<accession>A0ABM9NH10</accession>
<keyword evidence="4 5" id="KW-0811">Translocation</keyword>
<proteinExistence type="inferred from homology"/>
<comment type="function">
    <text evidence="5">One of the proteins required for the normal export of preproteins out of the cell cytoplasm. It is a molecular chaperone that binds to a subset of precursor proteins, maintaining them in a translocation-competent state. It also specifically binds to its receptor SecA.</text>
</comment>
<evidence type="ECO:0000256" key="1">
    <source>
        <dbReference type="ARBA" id="ARBA00009990"/>
    </source>
</evidence>
<dbReference type="Gene3D" id="3.10.420.10">
    <property type="entry name" value="SecB-like"/>
    <property type="match status" value="1"/>
</dbReference>
<dbReference type="NCBIfam" id="NF004393">
    <property type="entry name" value="PRK05751.1-4"/>
    <property type="match status" value="1"/>
</dbReference>
<dbReference type="HAMAP" id="MF_00821">
    <property type="entry name" value="SecB"/>
    <property type="match status" value="1"/>
</dbReference>
<comment type="similarity">
    <text evidence="1 5">Belongs to the SecB family.</text>
</comment>
<keyword evidence="5" id="KW-0143">Chaperone</keyword>
<dbReference type="PRINTS" id="PR01594">
    <property type="entry name" value="SECBCHAPRONE"/>
</dbReference>
<evidence type="ECO:0000256" key="5">
    <source>
        <dbReference type="HAMAP-Rule" id="MF_00821"/>
    </source>
</evidence>
<keyword evidence="3 5" id="KW-0653">Protein transport</keyword>
<dbReference type="PANTHER" id="PTHR36918:SF1">
    <property type="entry name" value="PROTEIN-EXPORT PROTEIN SECB"/>
    <property type="match status" value="1"/>
</dbReference>
<dbReference type="InterPro" id="IPR003708">
    <property type="entry name" value="SecB"/>
</dbReference>
<keyword evidence="5" id="KW-0963">Cytoplasm</keyword>
<dbReference type="Proteomes" id="UP001497493">
    <property type="component" value="Chromosome"/>
</dbReference>
<keyword evidence="2 5" id="KW-0813">Transport</keyword>
<dbReference type="Pfam" id="PF02556">
    <property type="entry name" value="SecB"/>
    <property type="match status" value="1"/>
</dbReference>
<name>A0ABM9NH10_9GAMM</name>
<evidence type="ECO:0000256" key="4">
    <source>
        <dbReference type="ARBA" id="ARBA00023010"/>
    </source>
</evidence>